<evidence type="ECO:0000256" key="2">
    <source>
        <dbReference type="ARBA" id="ARBA00022723"/>
    </source>
</evidence>
<dbReference type="PANTHER" id="PTHR30471">
    <property type="entry name" value="DNA REPAIR PROTEIN RADC"/>
    <property type="match status" value="1"/>
</dbReference>
<sequence>MLIKTRKKKIKSPSDVAIILKEYLNKEDKIDKEREHFWVIGLNPKCKIKYVDLTTIGSLDSASIHVRDIYRRAIRNNVASIIIAHNHTTEDVSPSEQDNNLTKIVMEAGKILGIDVLDHIIIGKSDRIYSFSARQYIII</sequence>
<keyword evidence="1" id="KW-0645">Protease</keyword>
<dbReference type="GO" id="GO:0008237">
    <property type="term" value="F:metallopeptidase activity"/>
    <property type="evidence" value="ECO:0007669"/>
    <property type="project" value="UniProtKB-KW"/>
</dbReference>
<evidence type="ECO:0000259" key="6">
    <source>
        <dbReference type="PROSITE" id="PS50249"/>
    </source>
</evidence>
<protein>
    <submittedName>
        <fullName evidence="7">DNA repair protein RadC</fullName>
    </submittedName>
</protein>
<dbReference type="EMBL" id="DTDP01000069">
    <property type="protein sequence ID" value="HGK53691.1"/>
    <property type="molecule type" value="Genomic_DNA"/>
</dbReference>
<dbReference type="Gene3D" id="3.40.140.10">
    <property type="entry name" value="Cytidine Deaminase, domain 2"/>
    <property type="match status" value="1"/>
</dbReference>
<keyword evidence="4" id="KW-0862">Zinc</keyword>
<dbReference type="GO" id="GO:0046872">
    <property type="term" value="F:metal ion binding"/>
    <property type="evidence" value="ECO:0007669"/>
    <property type="project" value="UniProtKB-KW"/>
</dbReference>
<gene>
    <name evidence="7" type="ORF">ENU72_01545</name>
</gene>
<keyword evidence="5" id="KW-0482">Metalloprotease</keyword>
<dbReference type="Pfam" id="PF04002">
    <property type="entry name" value="RadC"/>
    <property type="match status" value="1"/>
</dbReference>
<evidence type="ECO:0000256" key="3">
    <source>
        <dbReference type="ARBA" id="ARBA00022801"/>
    </source>
</evidence>
<comment type="caution">
    <text evidence="7">The sequence shown here is derived from an EMBL/GenBank/DDBJ whole genome shotgun (WGS) entry which is preliminary data.</text>
</comment>
<keyword evidence="2" id="KW-0479">Metal-binding</keyword>
<dbReference type="AlphaFoldDB" id="A0A7V3ZSQ8"/>
<feature type="domain" description="MPN" evidence="6">
    <location>
        <begin position="9"/>
        <end position="137"/>
    </location>
</feature>
<dbReference type="GO" id="GO:0006508">
    <property type="term" value="P:proteolysis"/>
    <property type="evidence" value="ECO:0007669"/>
    <property type="project" value="UniProtKB-KW"/>
</dbReference>
<evidence type="ECO:0000313" key="7">
    <source>
        <dbReference type="EMBL" id="HGK53691.1"/>
    </source>
</evidence>
<name>A0A7V3ZSQ8_UNCW3</name>
<reference evidence="7" key="1">
    <citation type="journal article" date="2020" name="mSystems">
        <title>Genome- and Community-Level Interaction Insights into Carbon Utilization and Element Cycling Functions of Hydrothermarchaeota in Hydrothermal Sediment.</title>
        <authorList>
            <person name="Zhou Z."/>
            <person name="Liu Y."/>
            <person name="Xu W."/>
            <person name="Pan J."/>
            <person name="Luo Z.H."/>
            <person name="Li M."/>
        </authorList>
    </citation>
    <scope>NUCLEOTIDE SEQUENCE [LARGE SCALE GENOMIC DNA]</scope>
    <source>
        <strain evidence="7">SpSt-695</strain>
    </source>
</reference>
<organism evidence="7">
    <name type="scientific">candidate division WOR-3 bacterium</name>
    <dbReference type="NCBI Taxonomy" id="2052148"/>
    <lineage>
        <taxon>Bacteria</taxon>
        <taxon>Bacteria division WOR-3</taxon>
    </lineage>
</organism>
<keyword evidence="3" id="KW-0378">Hydrolase</keyword>
<dbReference type="InterPro" id="IPR025657">
    <property type="entry name" value="RadC_JAB"/>
</dbReference>
<evidence type="ECO:0000256" key="5">
    <source>
        <dbReference type="ARBA" id="ARBA00023049"/>
    </source>
</evidence>
<evidence type="ECO:0000256" key="1">
    <source>
        <dbReference type="ARBA" id="ARBA00022670"/>
    </source>
</evidence>
<dbReference type="InterPro" id="IPR001405">
    <property type="entry name" value="UPF0758"/>
</dbReference>
<dbReference type="CDD" id="cd08071">
    <property type="entry name" value="MPN_DUF2466"/>
    <property type="match status" value="1"/>
</dbReference>
<dbReference type="InterPro" id="IPR037518">
    <property type="entry name" value="MPN"/>
</dbReference>
<evidence type="ECO:0000256" key="4">
    <source>
        <dbReference type="ARBA" id="ARBA00022833"/>
    </source>
</evidence>
<dbReference type="PROSITE" id="PS50249">
    <property type="entry name" value="MPN"/>
    <property type="match status" value="1"/>
</dbReference>
<accession>A0A7V3ZSQ8</accession>
<dbReference type="PANTHER" id="PTHR30471:SF3">
    <property type="entry name" value="UPF0758 PROTEIN YEES-RELATED"/>
    <property type="match status" value="1"/>
</dbReference>
<proteinExistence type="predicted"/>